<dbReference type="AlphaFoldDB" id="A0A0F9X5Q0"/>
<organism evidence="1">
    <name type="scientific">marine sediment metagenome</name>
    <dbReference type="NCBI Taxonomy" id="412755"/>
    <lineage>
        <taxon>unclassified sequences</taxon>
        <taxon>metagenomes</taxon>
        <taxon>ecological metagenomes</taxon>
    </lineage>
</organism>
<gene>
    <name evidence="1" type="ORF">LCGC14_0264400</name>
</gene>
<proteinExistence type="predicted"/>
<evidence type="ECO:0000313" key="1">
    <source>
        <dbReference type="EMBL" id="KKN86878.1"/>
    </source>
</evidence>
<reference evidence="1" key="1">
    <citation type="journal article" date="2015" name="Nature">
        <title>Complex archaea that bridge the gap between prokaryotes and eukaryotes.</title>
        <authorList>
            <person name="Spang A."/>
            <person name="Saw J.H."/>
            <person name="Jorgensen S.L."/>
            <person name="Zaremba-Niedzwiedzka K."/>
            <person name="Martijn J."/>
            <person name="Lind A.E."/>
            <person name="van Eijk R."/>
            <person name="Schleper C."/>
            <person name="Guy L."/>
            <person name="Ettema T.J."/>
        </authorList>
    </citation>
    <scope>NUCLEOTIDE SEQUENCE</scope>
</reference>
<comment type="caution">
    <text evidence="1">The sequence shown here is derived from an EMBL/GenBank/DDBJ whole genome shotgun (WGS) entry which is preliminary data.</text>
</comment>
<sequence length="189" mass="20825">MVEQEYGADLEKCDRHSYYNCLLSHSMGRKIMDKMKVVTEGSYPPALEPGPHNDVVEVTNLPPPPVITCNKGVFDCTIKHHESIVNPVHSNLAPGQAVDKPTFADSLLDKLSSNVILIKKDIKTITGLVPTDVQVKQIKKKVMDGCNVNTAAHVVMGNDLTLPNALPLEEDTKTEFAKILDALPWEEQV</sequence>
<protein>
    <submittedName>
        <fullName evidence="1">Uncharacterized protein</fullName>
    </submittedName>
</protein>
<name>A0A0F9X5Q0_9ZZZZ</name>
<accession>A0A0F9X5Q0</accession>
<dbReference type="EMBL" id="LAZR01000143">
    <property type="protein sequence ID" value="KKN86878.1"/>
    <property type="molecule type" value="Genomic_DNA"/>
</dbReference>